<evidence type="ECO:0000313" key="1">
    <source>
        <dbReference type="EMBL" id="KIY64433.1"/>
    </source>
</evidence>
<name>A0A0D7B1D3_9AGAR</name>
<organism evidence="1 2">
    <name type="scientific">Cylindrobasidium torrendii FP15055 ss-10</name>
    <dbReference type="NCBI Taxonomy" id="1314674"/>
    <lineage>
        <taxon>Eukaryota</taxon>
        <taxon>Fungi</taxon>
        <taxon>Dikarya</taxon>
        <taxon>Basidiomycota</taxon>
        <taxon>Agaricomycotina</taxon>
        <taxon>Agaricomycetes</taxon>
        <taxon>Agaricomycetidae</taxon>
        <taxon>Agaricales</taxon>
        <taxon>Marasmiineae</taxon>
        <taxon>Physalacriaceae</taxon>
        <taxon>Cylindrobasidium</taxon>
    </lineage>
</organism>
<accession>A0A0D7B1D3</accession>
<gene>
    <name evidence="1" type="ORF">CYLTODRAFT_101672</name>
</gene>
<dbReference type="EMBL" id="KN880636">
    <property type="protein sequence ID" value="KIY64433.1"/>
    <property type="molecule type" value="Genomic_DNA"/>
</dbReference>
<proteinExistence type="predicted"/>
<dbReference type="AlphaFoldDB" id="A0A0D7B1D3"/>
<keyword evidence="2" id="KW-1185">Reference proteome</keyword>
<reference evidence="1 2" key="1">
    <citation type="journal article" date="2015" name="Fungal Genet. Biol.">
        <title>Evolution of novel wood decay mechanisms in Agaricales revealed by the genome sequences of Fistulina hepatica and Cylindrobasidium torrendii.</title>
        <authorList>
            <person name="Floudas D."/>
            <person name="Held B.W."/>
            <person name="Riley R."/>
            <person name="Nagy L.G."/>
            <person name="Koehler G."/>
            <person name="Ransdell A.S."/>
            <person name="Younus H."/>
            <person name="Chow J."/>
            <person name="Chiniquy J."/>
            <person name="Lipzen A."/>
            <person name="Tritt A."/>
            <person name="Sun H."/>
            <person name="Haridas S."/>
            <person name="LaButti K."/>
            <person name="Ohm R.A."/>
            <person name="Kues U."/>
            <person name="Blanchette R.A."/>
            <person name="Grigoriev I.V."/>
            <person name="Minto R.E."/>
            <person name="Hibbett D.S."/>
        </authorList>
    </citation>
    <scope>NUCLEOTIDE SEQUENCE [LARGE SCALE GENOMIC DNA]</scope>
    <source>
        <strain evidence="1 2">FP15055 ss-10</strain>
    </source>
</reference>
<dbReference type="Proteomes" id="UP000054007">
    <property type="component" value="Unassembled WGS sequence"/>
</dbReference>
<protein>
    <submittedName>
        <fullName evidence="1">Uncharacterized protein</fullName>
    </submittedName>
</protein>
<evidence type="ECO:0000313" key="2">
    <source>
        <dbReference type="Proteomes" id="UP000054007"/>
    </source>
</evidence>
<sequence length="101" mass="11554">MLFNAEASTAQPPFGREHTYTYNAPEVYMNERTRKGTFPHYSTTTSSLCRFFHPSSHTSRAPWPTLFLSAGLWEGLPAQLSVGIETRHARFVQSTHYPVEY</sequence>